<keyword evidence="11" id="KW-1185">Reference proteome</keyword>
<dbReference type="Proteomes" id="UP000000845">
    <property type="component" value="Chromosome"/>
</dbReference>
<dbReference type="InterPro" id="IPR051449">
    <property type="entry name" value="ABC-2_transporter_component"/>
</dbReference>
<dbReference type="EMBL" id="CP001739">
    <property type="protein sequence ID" value="ACZ08340.1"/>
    <property type="molecule type" value="Genomic_DNA"/>
</dbReference>
<dbReference type="PANTHER" id="PTHR30294:SF29">
    <property type="entry name" value="MULTIDRUG ABC TRANSPORTER PERMEASE YBHS-RELATED"/>
    <property type="match status" value="1"/>
</dbReference>
<comment type="subcellular location">
    <subcellularLocation>
        <location evidence="1">Cell membrane</location>
        <topology evidence="1">Multi-pass membrane protein</topology>
    </subcellularLocation>
</comment>
<evidence type="ECO:0000256" key="6">
    <source>
        <dbReference type="ARBA" id="ARBA00022989"/>
    </source>
</evidence>
<evidence type="ECO:0000259" key="9">
    <source>
        <dbReference type="PROSITE" id="PS51012"/>
    </source>
</evidence>
<protein>
    <submittedName>
        <fullName evidence="10">ABC-2 type transporter</fullName>
    </submittedName>
</protein>
<evidence type="ECO:0000313" key="10">
    <source>
        <dbReference type="EMBL" id="ACZ08340.1"/>
    </source>
</evidence>
<evidence type="ECO:0000256" key="2">
    <source>
        <dbReference type="ARBA" id="ARBA00007783"/>
    </source>
</evidence>
<sequence length="375" mass="42018">MFKNNFLVRLTAMIKKEFRQLIRDNSSILIGIFLPIILIFIIGYGVTLDVKNVPVAVVLEDTSPTAHDVLSFLNGSEYFSPIYVTSMYEAVELMDDRKVDAVLKIPSDFSENLYKQKSSIQLILYGVDSSTATTVKGYIEVSIKQWEALNNSAFMNSPSAGNILIENRMWFNDSNSSTWYFIPGLIVLIMTIVGVFLTSLVMAREWERGTLESLFISPIKPLEILLSKMIPYFCTAMIGFSLCLVAARVLFKVPIHGSLLIIIFCSMLYLFVSLGMGLIISSITKNQFLASQVALVVSFLPAMMLTGFLFDLRSVPVFIRNIGQILPATYYLQLLKSLFLGGNNWNLILKNCLILSAYAVFFVSTALKVTKKSLE</sequence>
<dbReference type="GO" id="GO:0005886">
    <property type="term" value="C:plasma membrane"/>
    <property type="evidence" value="ECO:0007669"/>
    <property type="project" value="UniProtKB-SubCell"/>
</dbReference>
<dbReference type="KEGG" id="str:Sterm_1478"/>
<gene>
    <name evidence="10" type="ordered locus">Sterm_1478</name>
</gene>
<dbReference type="RefSeq" id="WP_012860936.1">
    <property type="nucleotide sequence ID" value="NC_013517.1"/>
</dbReference>
<keyword evidence="4" id="KW-1003">Cell membrane</keyword>
<feature type="domain" description="ABC transmembrane type-2" evidence="9">
    <location>
        <begin position="136"/>
        <end position="373"/>
    </location>
</feature>
<dbReference type="GO" id="GO:0140359">
    <property type="term" value="F:ABC-type transporter activity"/>
    <property type="evidence" value="ECO:0007669"/>
    <property type="project" value="InterPro"/>
</dbReference>
<evidence type="ECO:0000313" key="11">
    <source>
        <dbReference type="Proteomes" id="UP000000845"/>
    </source>
</evidence>
<dbReference type="PANTHER" id="PTHR30294">
    <property type="entry name" value="MEMBRANE COMPONENT OF ABC TRANSPORTER YHHJ-RELATED"/>
    <property type="match status" value="1"/>
</dbReference>
<keyword evidence="6 8" id="KW-1133">Transmembrane helix</keyword>
<dbReference type="InterPro" id="IPR047817">
    <property type="entry name" value="ABC2_TM_bact-type"/>
</dbReference>
<dbReference type="Gene3D" id="3.40.1710.10">
    <property type="entry name" value="abc type-2 transporter like domain"/>
    <property type="match status" value="1"/>
</dbReference>
<keyword evidence="5 8" id="KW-0812">Transmembrane</keyword>
<evidence type="ECO:0000256" key="1">
    <source>
        <dbReference type="ARBA" id="ARBA00004651"/>
    </source>
</evidence>
<dbReference type="InterPro" id="IPR013525">
    <property type="entry name" value="ABC2_TM"/>
</dbReference>
<organism evidence="10 11">
    <name type="scientific">Sebaldella termitidis (strain ATCC 33386 / NCTC 11300)</name>
    <dbReference type="NCBI Taxonomy" id="526218"/>
    <lineage>
        <taxon>Bacteria</taxon>
        <taxon>Fusobacteriati</taxon>
        <taxon>Fusobacteriota</taxon>
        <taxon>Fusobacteriia</taxon>
        <taxon>Fusobacteriales</taxon>
        <taxon>Leptotrichiaceae</taxon>
        <taxon>Sebaldella</taxon>
    </lineage>
</organism>
<feature type="transmembrane region" description="Helical" evidence="8">
    <location>
        <begin position="257"/>
        <end position="281"/>
    </location>
</feature>
<comment type="similarity">
    <text evidence="2">Belongs to the ABC-2 integral membrane protein family.</text>
</comment>
<feature type="transmembrane region" description="Helical" evidence="8">
    <location>
        <begin position="21"/>
        <end position="46"/>
    </location>
</feature>
<reference evidence="10 11" key="2">
    <citation type="journal article" date="2010" name="Stand. Genomic Sci.">
        <title>Complete genome sequence of Sebaldella termitidis type strain (NCTC 11300).</title>
        <authorList>
            <person name="Harmon-Smith M."/>
            <person name="Celia L."/>
            <person name="Chertkov O."/>
            <person name="Lapidus A."/>
            <person name="Copeland A."/>
            <person name="Glavina Del Rio T."/>
            <person name="Nolan M."/>
            <person name="Lucas S."/>
            <person name="Tice H."/>
            <person name="Cheng J.F."/>
            <person name="Han C."/>
            <person name="Detter J.C."/>
            <person name="Bruce D."/>
            <person name="Goodwin L."/>
            <person name="Pitluck S."/>
            <person name="Pati A."/>
            <person name="Liolios K."/>
            <person name="Ivanova N."/>
            <person name="Mavromatis K."/>
            <person name="Mikhailova N."/>
            <person name="Chen A."/>
            <person name="Palaniappan K."/>
            <person name="Land M."/>
            <person name="Hauser L."/>
            <person name="Chang Y.J."/>
            <person name="Jeffries C.D."/>
            <person name="Brettin T."/>
            <person name="Goker M."/>
            <person name="Beck B."/>
            <person name="Bristow J."/>
            <person name="Eisen J.A."/>
            <person name="Markowitz V."/>
            <person name="Hugenholtz P."/>
            <person name="Kyrpides N.C."/>
            <person name="Klenk H.P."/>
            <person name="Chen F."/>
        </authorList>
    </citation>
    <scope>NUCLEOTIDE SEQUENCE [LARGE SCALE GENOMIC DNA]</scope>
    <source>
        <strain evidence="11">ATCC 33386 / NCTC 11300</strain>
    </source>
</reference>
<keyword evidence="7 8" id="KW-0472">Membrane</keyword>
<evidence type="ECO:0000256" key="5">
    <source>
        <dbReference type="ARBA" id="ARBA00022692"/>
    </source>
</evidence>
<feature type="transmembrane region" description="Helical" evidence="8">
    <location>
        <begin position="179"/>
        <end position="203"/>
    </location>
</feature>
<dbReference type="HOGENOM" id="CLU_039483_8_3_0"/>
<dbReference type="AlphaFoldDB" id="D1AHV6"/>
<dbReference type="Pfam" id="PF12698">
    <property type="entry name" value="ABC2_membrane_3"/>
    <property type="match status" value="1"/>
</dbReference>
<evidence type="ECO:0000256" key="4">
    <source>
        <dbReference type="ARBA" id="ARBA00022475"/>
    </source>
</evidence>
<keyword evidence="3" id="KW-0813">Transport</keyword>
<feature type="transmembrane region" description="Helical" evidence="8">
    <location>
        <begin position="288"/>
        <end position="310"/>
    </location>
</feature>
<evidence type="ECO:0000256" key="3">
    <source>
        <dbReference type="ARBA" id="ARBA00022448"/>
    </source>
</evidence>
<feature type="transmembrane region" description="Helical" evidence="8">
    <location>
        <begin position="347"/>
        <end position="367"/>
    </location>
</feature>
<proteinExistence type="inferred from homology"/>
<feature type="transmembrane region" description="Helical" evidence="8">
    <location>
        <begin position="230"/>
        <end position="251"/>
    </location>
</feature>
<name>D1AHV6_SEBTE</name>
<dbReference type="eggNOG" id="COG0842">
    <property type="taxonomic scope" value="Bacteria"/>
</dbReference>
<accession>D1AHV6</accession>
<evidence type="ECO:0000256" key="7">
    <source>
        <dbReference type="ARBA" id="ARBA00023136"/>
    </source>
</evidence>
<dbReference type="PROSITE" id="PS51012">
    <property type="entry name" value="ABC_TM2"/>
    <property type="match status" value="1"/>
</dbReference>
<dbReference type="STRING" id="526218.Sterm_1478"/>
<evidence type="ECO:0000256" key="8">
    <source>
        <dbReference type="SAM" id="Phobius"/>
    </source>
</evidence>
<reference evidence="11" key="1">
    <citation type="submission" date="2009-09" db="EMBL/GenBank/DDBJ databases">
        <title>The complete chromosome of Sebaldella termitidis ATCC 33386.</title>
        <authorList>
            <consortium name="US DOE Joint Genome Institute (JGI-PGF)"/>
            <person name="Lucas S."/>
            <person name="Copeland A."/>
            <person name="Lapidus A."/>
            <person name="Glavina del Rio T."/>
            <person name="Dalin E."/>
            <person name="Tice H."/>
            <person name="Bruce D."/>
            <person name="Goodwin L."/>
            <person name="Pitluck S."/>
            <person name="Kyrpides N."/>
            <person name="Mavromatis K."/>
            <person name="Ivanova N."/>
            <person name="Mikhailova N."/>
            <person name="Sims D."/>
            <person name="Meincke L."/>
            <person name="Brettin T."/>
            <person name="Detter J.C."/>
            <person name="Han C."/>
            <person name="Larimer F."/>
            <person name="Land M."/>
            <person name="Hauser L."/>
            <person name="Markowitz V."/>
            <person name="Cheng J.F."/>
            <person name="Hugenholtz P."/>
            <person name="Woyke T."/>
            <person name="Wu D."/>
            <person name="Eisen J.A."/>
        </authorList>
    </citation>
    <scope>NUCLEOTIDE SEQUENCE [LARGE SCALE GENOMIC DNA]</scope>
    <source>
        <strain evidence="11">ATCC 33386 / NCTC 11300</strain>
    </source>
</reference>